<dbReference type="InterPro" id="IPR003594">
    <property type="entry name" value="HATPase_dom"/>
</dbReference>
<dbReference type="SUPFAM" id="SSF47226">
    <property type="entry name" value="Histidine-containing phosphotransfer domain, HPT domain"/>
    <property type="match status" value="1"/>
</dbReference>
<dbReference type="InterPro" id="IPR036061">
    <property type="entry name" value="CheW-like_dom_sf"/>
</dbReference>
<keyword evidence="10" id="KW-0902">Two-component regulatory system</keyword>
<keyword evidence="17" id="KW-1185">Reference proteome</keyword>
<dbReference type="SUPFAM" id="SSF50341">
    <property type="entry name" value="CheW-like"/>
    <property type="match status" value="1"/>
</dbReference>
<gene>
    <name evidence="16" type="ORF">FHS87_003692</name>
</gene>
<keyword evidence="6 16" id="KW-0808">Transferase</keyword>
<dbReference type="RefSeq" id="WP_184520820.1">
    <property type="nucleotide sequence ID" value="NZ_JACIJD010000020.1"/>
</dbReference>
<dbReference type="SUPFAM" id="SSF55874">
    <property type="entry name" value="ATPase domain of HSP90 chaperone/DNA topoisomerase II/histidine kinase"/>
    <property type="match status" value="1"/>
</dbReference>
<keyword evidence="8 16" id="KW-0418">Kinase</keyword>
<dbReference type="PANTHER" id="PTHR43395">
    <property type="entry name" value="SENSOR HISTIDINE KINASE CHEA"/>
    <property type="match status" value="1"/>
</dbReference>
<dbReference type="SUPFAM" id="SSF47384">
    <property type="entry name" value="Homodimeric domain of signal transducing histidine kinase"/>
    <property type="match status" value="1"/>
</dbReference>
<comment type="caution">
    <text evidence="16">The sequence shown here is derived from an EMBL/GenBank/DDBJ whole genome shotgun (WGS) entry which is preliminary data.</text>
</comment>
<dbReference type="Gene3D" id="2.30.30.40">
    <property type="entry name" value="SH3 Domains"/>
    <property type="match status" value="1"/>
</dbReference>
<dbReference type="SMART" id="SM00387">
    <property type="entry name" value="HATPase_c"/>
    <property type="match status" value="1"/>
</dbReference>
<feature type="domain" description="CheW-like" evidence="14">
    <location>
        <begin position="520"/>
        <end position="656"/>
    </location>
</feature>
<name>A0A840YH20_9PROT</name>
<dbReference type="GO" id="GO:0006935">
    <property type="term" value="P:chemotaxis"/>
    <property type="evidence" value="ECO:0007669"/>
    <property type="project" value="UniProtKB-KW"/>
</dbReference>
<evidence type="ECO:0000313" key="17">
    <source>
        <dbReference type="Proteomes" id="UP000580654"/>
    </source>
</evidence>
<dbReference type="FunFam" id="3.30.565.10:FF:000016">
    <property type="entry name" value="Chemotaxis protein CheA, putative"/>
    <property type="match status" value="1"/>
</dbReference>
<comment type="function">
    <text evidence="11">Involved in the transmission of sensory signals from the chemoreceptors to the flagellar motors. CheA is autophosphorylated; it can transfer its phosphate group to either CheB or CheY.</text>
</comment>
<dbReference type="InterPro" id="IPR036641">
    <property type="entry name" value="HPT_dom_sf"/>
</dbReference>
<dbReference type="Pfam" id="PF02518">
    <property type="entry name" value="HATPase_c"/>
    <property type="match status" value="1"/>
</dbReference>
<dbReference type="PROSITE" id="PS50851">
    <property type="entry name" value="CHEW"/>
    <property type="match status" value="1"/>
</dbReference>
<evidence type="ECO:0000256" key="2">
    <source>
        <dbReference type="ARBA" id="ARBA00012438"/>
    </source>
</evidence>
<keyword evidence="4" id="KW-0145">Chemotaxis</keyword>
<protein>
    <recommendedName>
        <fullName evidence="3">Chemotaxis protein CheA</fullName>
        <ecNumber evidence="2">2.7.13.3</ecNumber>
    </recommendedName>
</protein>
<dbReference type="CDD" id="cd00088">
    <property type="entry name" value="HPT"/>
    <property type="match status" value="1"/>
</dbReference>
<evidence type="ECO:0000256" key="7">
    <source>
        <dbReference type="ARBA" id="ARBA00022741"/>
    </source>
</evidence>
<feature type="domain" description="HPt" evidence="15">
    <location>
        <begin position="1"/>
        <end position="103"/>
    </location>
</feature>
<evidence type="ECO:0000256" key="10">
    <source>
        <dbReference type="ARBA" id="ARBA00023012"/>
    </source>
</evidence>
<dbReference type="FunFam" id="2.30.30.40:FF:000048">
    <property type="entry name" value="Chemotaxis protein CheA, putative"/>
    <property type="match status" value="1"/>
</dbReference>
<keyword evidence="7" id="KW-0547">Nucleotide-binding</keyword>
<dbReference type="SMART" id="SM00073">
    <property type="entry name" value="HPT"/>
    <property type="match status" value="1"/>
</dbReference>
<evidence type="ECO:0000256" key="11">
    <source>
        <dbReference type="ARBA" id="ARBA00035100"/>
    </source>
</evidence>
<evidence type="ECO:0000256" key="12">
    <source>
        <dbReference type="PROSITE-ProRule" id="PRU00110"/>
    </source>
</evidence>
<dbReference type="Gene3D" id="3.30.565.10">
    <property type="entry name" value="Histidine kinase-like ATPase, C-terminal domain"/>
    <property type="match status" value="1"/>
</dbReference>
<keyword evidence="9" id="KW-0067">ATP-binding</keyword>
<dbReference type="SMART" id="SM01231">
    <property type="entry name" value="H-kinase_dim"/>
    <property type="match status" value="1"/>
</dbReference>
<evidence type="ECO:0000259" key="15">
    <source>
        <dbReference type="PROSITE" id="PS50894"/>
    </source>
</evidence>
<dbReference type="PROSITE" id="PS50894">
    <property type="entry name" value="HPT"/>
    <property type="match status" value="1"/>
</dbReference>
<dbReference type="Proteomes" id="UP000580654">
    <property type="component" value="Unassembled WGS sequence"/>
</dbReference>
<dbReference type="InterPro" id="IPR002545">
    <property type="entry name" value="CheW-lke_dom"/>
</dbReference>
<dbReference type="InterPro" id="IPR004105">
    <property type="entry name" value="CheA-like_dim"/>
</dbReference>
<evidence type="ECO:0000256" key="1">
    <source>
        <dbReference type="ARBA" id="ARBA00000085"/>
    </source>
</evidence>
<dbReference type="AlphaFoldDB" id="A0A840YH20"/>
<evidence type="ECO:0000313" key="16">
    <source>
        <dbReference type="EMBL" id="MBB5695631.1"/>
    </source>
</evidence>
<dbReference type="InterPro" id="IPR036890">
    <property type="entry name" value="HATPase_C_sf"/>
</dbReference>
<reference evidence="16 17" key="1">
    <citation type="submission" date="2020-08" db="EMBL/GenBank/DDBJ databases">
        <title>Genomic Encyclopedia of Type Strains, Phase IV (KMG-IV): sequencing the most valuable type-strain genomes for metagenomic binning, comparative biology and taxonomic classification.</title>
        <authorList>
            <person name="Goeker M."/>
        </authorList>
    </citation>
    <scope>NUCLEOTIDE SEQUENCE [LARGE SCALE GENOMIC DNA]</scope>
    <source>
        <strain evidence="16 17">DSM 25622</strain>
    </source>
</reference>
<evidence type="ECO:0000256" key="8">
    <source>
        <dbReference type="ARBA" id="ARBA00022777"/>
    </source>
</evidence>
<feature type="modified residue" description="Phosphohistidine" evidence="12">
    <location>
        <position position="46"/>
    </location>
</feature>
<sequence>MNFDHLRATFFEESAELLESAYAQLAALAEGRSDAETVHALFRAIHSIKGGGGAFGLDRMIGLAHVMETLLDRARDGLVTLDPDLLALLLRGTDALSDLLSAERVGEPAPEGLTEELIQQFHAVSAPSEPAPSPRTDEPQEAVGEGWRILFQPHAALFRNASEPLHLVRELRTLGPVKLSVDAGKLPSLDRMEPEDAYLGWNLTLEGAVPRLAVEEVFEFVADDCDLRIEPLAPAAKEKFELDERKSPSAVVQGDAVPALRSDANAPAPQSVRVDVSKIDRLVNLVGELVINQAMLMQVGSALPPDICPGLIGGLETLSQHLRELQEGVMAIRTQPVKSVFSRMPRLVRELSAQLGKEVRLVVTGEMTEIDKTVVEQLADPLTHLLRNALDHGIEPPEQRAAGGKPRQGTVHLSAEQRSGRIIIEMSDDGRGIDRARVLDRAKERGLVRQDAVLNDSEIDELIFLPGFSTAAAVSEVSGRGVGMDVVRRNIEALGGRIAVESRLGSGSRFVLSLPLTLAVLDGLVVSVGAQAYILPITSIVESLRPQKEQIHDVIGSGQVLAIRGAYIPLLPLHLRFAVPDAEPDPSRGIVVIVETDRAGRLGLIVDDLLGQQQVVVKSLEANYGPVDGVAGATILGDGRVALILDVPALGGIGPVRGASQTITIPSPQPPSH</sequence>
<dbReference type="InterPro" id="IPR004358">
    <property type="entry name" value="Sig_transdc_His_kin-like_C"/>
</dbReference>
<dbReference type="Pfam" id="PF01584">
    <property type="entry name" value="CheW"/>
    <property type="match status" value="1"/>
</dbReference>
<dbReference type="GO" id="GO:0005737">
    <property type="term" value="C:cytoplasm"/>
    <property type="evidence" value="ECO:0007669"/>
    <property type="project" value="InterPro"/>
</dbReference>
<dbReference type="Gene3D" id="1.10.287.560">
    <property type="entry name" value="Histidine kinase CheA-like, homodimeric domain"/>
    <property type="match status" value="1"/>
</dbReference>
<dbReference type="SMART" id="SM00260">
    <property type="entry name" value="CheW"/>
    <property type="match status" value="1"/>
</dbReference>
<dbReference type="CDD" id="cd16916">
    <property type="entry name" value="HATPase_CheA-like"/>
    <property type="match status" value="1"/>
</dbReference>
<evidence type="ECO:0000259" key="14">
    <source>
        <dbReference type="PROSITE" id="PS50851"/>
    </source>
</evidence>
<dbReference type="Pfam" id="PF01627">
    <property type="entry name" value="Hpt"/>
    <property type="match status" value="1"/>
</dbReference>
<dbReference type="EC" id="2.7.13.3" evidence="2"/>
<dbReference type="GO" id="GO:0000155">
    <property type="term" value="F:phosphorelay sensor kinase activity"/>
    <property type="evidence" value="ECO:0007669"/>
    <property type="project" value="InterPro"/>
</dbReference>
<dbReference type="PANTHER" id="PTHR43395:SF10">
    <property type="entry name" value="CHEMOTAXIS PROTEIN CHEA"/>
    <property type="match status" value="1"/>
</dbReference>
<dbReference type="GO" id="GO:0005524">
    <property type="term" value="F:ATP binding"/>
    <property type="evidence" value="ECO:0007669"/>
    <property type="project" value="UniProtKB-KW"/>
</dbReference>
<proteinExistence type="predicted"/>
<accession>A0A840YH20</accession>
<dbReference type="InterPro" id="IPR008207">
    <property type="entry name" value="Sig_transdc_His_kin_Hpt_dom"/>
</dbReference>
<evidence type="ECO:0000256" key="5">
    <source>
        <dbReference type="ARBA" id="ARBA00022553"/>
    </source>
</evidence>
<dbReference type="InterPro" id="IPR051315">
    <property type="entry name" value="Bact_Chemotaxis_CheA"/>
</dbReference>
<dbReference type="PRINTS" id="PR00344">
    <property type="entry name" value="BCTRLSENSOR"/>
</dbReference>
<comment type="catalytic activity">
    <reaction evidence="1">
        <text>ATP + protein L-histidine = ADP + protein N-phospho-L-histidine.</text>
        <dbReference type="EC" id="2.7.13.3"/>
    </reaction>
</comment>
<dbReference type="InterPro" id="IPR037006">
    <property type="entry name" value="CheA-like_homodim_sf"/>
</dbReference>
<dbReference type="PROSITE" id="PS50109">
    <property type="entry name" value="HIS_KIN"/>
    <property type="match status" value="1"/>
</dbReference>
<evidence type="ECO:0000256" key="4">
    <source>
        <dbReference type="ARBA" id="ARBA00022500"/>
    </source>
</evidence>
<evidence type="ECO:0000259" key="13">
    <source>
        <dbReference type="PROSITE" id="PS50109"/>
    </source>
</evidence>
<dbReference type="InterPro" id="IPR005467">
    <property type="entry name" value="His_kinase_dom"/>
</dbReference>
<feature type="domain" description="Histidine kinase" evidence="13">
    <location>
        <begin position="315"/>
        <end position="518"/>
    </location>
</feature>
<keyword evidence="5 12" id="KW-0597">Phosphoprotein</keyword>
<evidence type="ECO:0000256" key="3">
    <source>
        <dbReference type="ARBA" id="ARBA00021495"/>
    </source>
</evidence>
<dbReference type="Gene3D" id="1.20.120.160">
    <property type="entry name" value="HPT domain"/>
    <property type="match status" value="1"/>
</dbReference>
<dbReference type="CDD" id="cd00731">
    <property type="entry name" value="CheA_reg"/>
    <property type="match status" value="1"/>
</dbReference>
<organism evidence="16 17">
    <name type="scientific">Muricoccus pecuniae</name>
    <dbReference type="NCBI Taxonomy" id="693023"/>
    <lineage>
        <taxon>Bacteria</taxon>
        <taxon>Pseudomonadati</taxon>
        <taxon>Pseudomonadota</taxon>
        <taxon>Alphaproteobacteria</taxon>
        <taxon>Acetobacterales</taxon>
        <taxon>Roseomonadaceae</taxon>
        <taxon>Muricoccus</taxon>
    </lineage>
</organism>
<dbReference type="InterPro" id="IPR036097">
    <property type="entry name" value="HisK_dim/P_sf"/>
</dbReference>
<dbReference type="EMBL" id="JACIJD010000020">
    <property type="protein sequence ID" value="MBB5695631.1"/>
    <property type="molecule type" value="Genomic_DNA"/>
</dbReference>
<evidence type="ECO:0000256" key="9">
    <source>
        <dbReference type="ARBA" id="ARBA00022840"/>
    </source>
</evidence>
<dbReference type="Pfam" id="PF02895">
    <property type="entry name" value="H-kinase_dim"/>
    <property type="match status" value="1"/>
</dbReference>
<evidence type="ECO:0000256" key="6">
    <source>
        <dbReference type="ARBA" id="ARBA00022679"/>
    </source>
</evidence>